<dbReference type="NCBIfam" id="TIGR03420">
    <property type="entry name" value="DnaA_homol_Hda"/>
    <property type="match status" value="1"/>
</dbReference>
<evidence type="ECO:0000259" key="1">
    <source>
        <dbReference type="Pfam" id="PF00308"/>
    </source>
</evidence>
<gene>
    <name evidence="3" type="primary">hda</name>
    <name evidence="3" type="ORF">G9Q37_02375</name>
</gene>
<feature type="domain" description="Chromosomal replication initiator protein DnaA ATPAse" evidence="1">
    <location>
        <begin position="15"/>
        <end position="71"/>
    </location>
</feature>
<dbReference type="Pfam" id="PF00308">
    <property type="entry name" value="Bac_DnaA"/>
    <property type="match status" value="1"/>
</dbReference>
<dbReference type="EMBL" id="CP049989">
    <property type="protein sequence ID" value="QIM51060.1"/>
    <property type="molecule type" value="Genomic_DNA"/>
</dbReference>
<dbReference type="Gene3D" id="3.40.50.300">
    <property type="entry name" value="P-loop containing nucleotide triphosphate hydrolases"/>
    <property type="match status" value="1"/>
</dbReference>
<dbReference type="Proteomes" id="UP000503162">
    <property type="component" value="Chromosome"/>
</dbReference>
<dbReference type="CDD" id="cd00009">
    <property type="entry name" value="AAA"/>
    <property type="match status" value="1"/>
</dbReference>
<dbReference type="GO" id="GO:0006270">
    <property type="term" value="P:DNA replication initiation"/>
    <property type="evidence" value="ECO:0007669"/>
    <property type="project" value="TreeGrafter"/>
</dbReference>
<protein>
    <submittedName>
        <fullName evidence="3">DnaA regulatory inactivator Hda</fullName>
    </submittedName>
</protein>
<dbReference type="PANTHER" id="PTHR30050:SF5">
    <property type="entry name" value="DNAA REGULATORY INACTIVATOR HDA"/>
    <property type="match status" value="1"/>
</dbReference>
<feature type="domain" description="Hda lid" evidence="2">
    <location>
        <begin position="162"/>
        <end position="225"/>
    </location>
</feature>
<organism evidence="3 4">
    <name type="scientific">Hydrogenophaga crocea</name>
    <dbReference type="NCBI Taxonomy" id="2716225"/>
    <lineage>
        <taxon>Bacteria</taxon>
        <taxon>Pseudomonadati</taxon>
        <taxon>Pseudomonadota</taxon>
        <taxon>Betaproteobacteria</taxon>
        <taxon>Burkholderiales</taxon>
        <taxon>Comamonadaceae</taxon>
        <taxon>Hydrogenophaga</taxon>
    </lineage>
</organism>
<keyword evidence="4" id="KW-1185">Reference proteome</keyword>
<evidence type="ECO:0000259" key="2">
    <source>
        <dbReference type="Pfam" id="PF22688"/>
    </source>
</evidence>
<name>A0A6G8IDI7_9BURK</name>
<dbReference type="GO" id="GO:0005886">
    <property type="term" value="C:plasma membrane"/>
    <property type="evidence" value="ECO:0007669"/>
    <property type="project" value="TreeGrafter"/>
</dbReference>
<dbReference type="GO" id="GO:0032297">
    <property type="term" value="P:negative regulation of DNA-templated DNA replication initiation"/>
    <property type="evidence" value="ECO:0007669"/>
    <property type="project" value="InterPro"/>
</dbReference>
<dbReference type="Pfam" id="PF22688">
    <property type="entry name" value="Hda_lid"/>
    <property type="match status" value="1"/>
</dbReference>
<dbReference type="InterPro" id="IPR013317">
    <property type="entry name" value="DnaA_dom"/>
</dbReference>
<dbReference type="KEGG" id="hcz:G9Q37_02375"/>
<dbReference type="PANTHER" id="PTHR30050">
    <property type="entry name" value="CHROMOSOMAL REPLICATION INITIATOR PROTEIN DNAA"/>
    <property type="match status" value="1"/>
</dbReference>
<dbReference type="RefSeq" id="WP_166224045.1">
    <property type="nucleotide sequence ID" value="NZ_CP049989.1"/>
</dbReference>
<dbReference type="InterPro" id="IPR027417">
    <property type="entry name" value="P-loop_NTPase"/>
</dbReference>
<dbReference type="InterPro" id="IPR017788">
    <property type="entry name" value="Hda"/>
</dbReference>
<accession>A0A6G8IDI7</accession>
<dbReference type="SUPFAM" id="SSF52540">
    <property type="entry name" value="P-loop containing nucleoside triphosphate hydrolases"/>
    <property type="match status" value="1"/>
</dbReference>
<evidence type="ECO:0000313" key="3">
    <source>
        <dbReference type="EMBL" id="QIM51060.1"/>
    </source>
</evidence>
<dbReference type="AlphaFoldDB" id="A0A6G8IDI7"/>
<dbReference type="InterPro" id="IPR055199">
    <property type="entry name" value="Hda_lid"/>
</dbReference>
<dbReference type="Gene3D" id="1.10.8.60">
    <property type="match status" value="1"/>
</dbReference>
<reference evidence="3 4" key="1">
    <citation type="submission" date="2020-03" db="EMBL/GenBank/DDBJ databases">
        <title>Hydrogenophaga sp. nov. isolated from cyanobacterial mat.</title>
        <authorList>
            <person name="Thorat V."/>
            <person name="Kirdat K."/>
            <person name="Tiwarekar B."/>
            <person name="Costa E.D."/>
            <person name="Yadav A."/>
        </authorList>
    </citation>
    <scope>NUCLEOTIDE SEQUENCE [LARGE SCALE GENOMIC DNA]</scope>
    <source>
        <strain evidence="3 4">BA0156</strain>
    </source>
</reference>
<evidence type="ECO:0000313" key="4">
    <source>
        <dbReference type="Proteomes" id="UP000503162"/>
    </source>
</evidence>
<proteinExistence type="predicted"/>
<sequence>MKQLALDIGLAPLPTLDNFVAVGNEAALEHLRLWARNPQRSPVPTFLWGESGCGKTHLLRAVREALREQGASVGWMDASSFDPPDYDERWEAVLLDDVQLYTAAQQAAAFNWFVNAQSPAHGPARWVLAACDRPPADLLLREDLRTRLGWGHVFQLRALGETERRAVLRRAADERGVFLGDEVMDFMLKRFSRDLSSLMLLLERLDGYALRTQRGITIPLIKSMLEDE</sequence>
<dbReference type="GO" id="GO:0003688">
    <property type="term" value="F:DNA replication origin binding"/>
    <property type="evidence" value="ECO:0007669"/>
    <property type="project" value="TreeGrafter"/>
</dbReference>